<dbReference type="PANTHER" id="PTHR13061">
    <property type="entry name" value="DYNACTIN SUBUNIT P25"/>
    <property type="match status" value="1"/>
</dbReference>
<protein>
    <submittedName>
        <fullName evidence="1">Carbonic anhydrase</fullName>
    </submittedName>
</protein>
<dbReference type="InterPro" id="IPR047324">
    <property type="entry name" value="LbH_gamma_CA-like"/>
</dbReference>
<keyword evidence="2" id="KW-1185">Reference proteome</keyword>
<dbReference type="AlphaFoldDB" id="A0A1Y0ICM9"/>
<dbReference type="InterPro" id="IPR011004">
    <property type="entry name" value="Trimer_LpxA-like_sf"/>
</dbReference>
<sequence>MIYQLGPDKVEVHEEVAFIADNATVIGNAVISKEASIWFNAVVRADCAKITVGPRTNVQDAAVLHADEGFPCVLGEGVTVGHHATVHGCEVGDFSLIGINAVVLNGAKIGKYCLIGSNTLIPEKAVIPDGSLVVGSPGKVKRALSAMEQKILEVSADHYVKNGKRYKSSLELQAPR</sequence>
<dbReference type="RefSeq" id="WP_087462422.1">
    <property type="nucleotide sequence ID" value="NZ_CP021425.1"/>
</dbReference>
<evidence type="ECO:0000313" key="2">
    <source>
        <dbReference type="Proteomes" id="UP000196027"/>
    </source>
</evidence>
<dbReference type="CDD" id="cd04645">
    <property type="entry name" value="LbH_gamma_CA_like"/>
    <property type="match status" value="1"/>
</dbReference>
<dbReference type="EMBL" id="CP021425">
    <property type="protein sequence ID" value="ARU57536.1"/>
    <property type="molecule type" value="Genomic_DNA"/>
</dbReference>
<dbReference type="PANTHER" id="PTHR13061:SF29">
    <property type="entry name" value="GAMMA CARBONIC ANHYDRASE-LIKE 1, MITOCHONDRIAL-RELATED"/>
    <property type="match status" value="1"/>
</dbReference>
<organism evidence="1 2">
    <name type="scientific">Oleiphilus messinensis</name>
    <dbReference type="NCBI Taxonomy" id="141451"/>
    <lineage>
        <taxon>Bacteria</taxon>
        <taxon>Pseudomonadati</taxon>
        <taxon>Pseudomonadota</taxon>
        <taxon>Gammaproteobacteria</taxon>
        <taxon>Oceanospirillales</taxon>
        <taxon>Oleiphilaceae</taxon>
        <taxon>Oleiphilus</taxon>
    </lineage>
</organism>
<dbReference type="Gene3D" id="2.160.10.10">
    <property type="entry name" value="Hexapeptide repeat proteins"/>
    <property type="match status" value="1"/>
</dbReference>
<dbReference type="OrthoDB" id="9803036at2"/>
<evidence type="ECO:0000313" key="1">
    <source>
        <dbReference type="EMBL" id="ARU57536.1"/>
    </source>
</evidence>
<dbReference type="KEGG" id="ome:OLMES_3506"/>
<dbReference type="Pfam" id="PF00132">
    <property type="entry name" value="Hexapep"/>
    <property type="match status" value="1"/>
</dbReference>
<gene>
    <name evidence="1" type="ORF">OLMES_3506</name>
</gene>
<proteinExistence type="predicted"/>
<dbReference type="InterPro" id="IPR001451">
    <property type="entry name" value="Hexapep"/>
</dbReference>
<name>A0A1Y0ICM9_9GAMM</name>
<accession>A0A1Y0ICM9</accession>
<reference evidence="1 2" key="1">
    <citation type="submission" date="2017-05" db="EMBL/GenBank/DDBJ databases">
        <title>Genomic insights into alkan degradation activity of Oleiphilus messinensis.</title>
        <authorList>
            <person name="Kozyavkin S.A."/>
            <person name="Slesarev A.I."/>
            <person name="Golyshin P.N."/>
            <person name="Korzhenkov A."/>
            <person name="Golyshina O.N."/>
            <person name="Toshchakov S.V."/>
        </authorList>
    </citation>
    <scope>NUCLEOTIDE SEQUENCE [LARGE SCALE GENOMIC DNA]</scope>
    <source>
        <strain evidence="1 2">ME102</strain>
    </source>
</reference>
<dbReference type="Proteomes" id="UP000196027">
    <property type="component" value="Chromosome"/>
</dbReference>
<dbReference type="SUPFAM" id="SSF51161">
    <property type="entry name" value="Trimeric LpxA-like enzymes"/>
    <property type="match status" value="1"/>
</dbReference>
<dbReference type="InterPro" id="IPR050484">
    <property type="entry name" value="Transf_Hexapept/Carb_Anhydrase"/>
</dbReference>